<proteinExistence type="predicted"/>
<evidence type="ECO:0000313" key="3">
    <source>
        <dbReference type="Proteomes" id="UP000235315"/>
    </source>
</evidence>
<dbReference type="Proteomes" id="UP000235315">
    <property type="component" value="Chromosome"/>
</dbReference>
<reference evidence="2 3" key="1">
    <citation type="submission" date="2018-01" db="EMBL/GenBank/DDBJ databases">
        <title>Tropical forage species Digitaria eriantha prevents oxidative stress under low temperature conditions by the incorporation of polyhydroxybutyrate-producing endophytic bacteria.</title>
        <authorList>
            <person name="Stritzler M."/>
            <person name="Ayub N."/>
        </authorList>
    </citation>
    <scope>NUCLEOTIDE SEQUENCE [LARGE SCALE GENOMIC DNA]</scope>
    <source>
        <strain evidence="2 3">FR1</strain>
    </source>
</reference>
<evidence type="ECO:0000256" key="1">
    <source>
        <dbReference type="SAM" id="MobiDB-lite"/>
    </source>
</evidence>
<protein>
    <submittedName>
        <fullName evidence="2">Uncharacterized protein</fullName>
    </submittedName>
</protein>
<name>A0ABM6QTF2_PSEO1</name>
<evidence type="ECO:0000313" key="2">
    <source>
        <dbReference type="EMBL" id="AUO44511.1"/>
    </source>
</evidence>
<dbReference type="EMBL" id="CP025738">
    <property type="protein sequence ID" value="AUO44511.1"/>
    <property type="molecule type" value="Genomic_DNA"/>
</dbReference>
<feature type="region of interest" description="Disordered" evidence="1">
    <location>
        <begin position="23"/>
        <end position="64"/>
    </location>
</feature>
<keyword evidence="3" id="KW-1185">Reference proteome</keyword>
<accession>A0ABM6QTF2</accession>
<sequence length="64" mass="6951">MRRLYVAVSQGLRIVVHNCHRQPKSPCGSGLAREGGVSVDINMSDPPLSRASPLPQRDSGVLQR</sequence>
<organism evidence="2 3">
    <name type="scientific">Pseudomonas ogarae (strain DSM 112162 / CECT 30235 / F113)</name>
    <dbReference type="NCBI Taxonomy" id="1114970"/>
    <lineage>
        <taxon>Bacteria</taxon>
        <taxon>Pseudomonadati</taxon>
        <taxon>Pseudomonadota</taxon>
        <taxon>Gammaproteobacteria</taxon>
        <taxon>Pseudomonadales</taxon>
        <taxon>Pseudomonadaceae</taxon>
        <taxon>Pseudomonas</taxon>
    </lineage>
</organism>
<gene>
    <name evidence="2" type="ORF">C1C98_03185</name>
</gene>